<comment type="subcellular location">
    <subcellularLocation>
        <location evidence="1">Membrane</location>
        <topology evidence="1">Multi-pass membrane protein</topology>
    </subcellularLocation>
</comment>
<dbReference type="InterPro" id="IPR003339">
    <property type="entry name" value="ABC/ECF_trnsptr_transmembrane"/>
</dbReference>
<reference evidence="8" key="1">
    <citation type="submission" date="2015-07" db="EMBL/GenBank/DDBJ databases">
        <title>Near-Complete Genome Sequence of the Cellulolytic Bacterium Bacteroides (Pseudobacteroides) cellulosolvens ATCC 35603.</title>
        <authorList>
            <person name="Dassa B."/>
            <person name="Utturkar S.M."/>
            <person name="Klingeman D.M."/>
            <person name="Hurt R.A."/>
            <person name="Keller M."/>
            <person name="Xu J."/>
            <person name="Reddy Y.H.K."/>
            <person name="Borovok I."/>
            <person name="Grinberg I.R."/>
            <person name="Lamed R."/>
            <person name="Zhivin O."/>
            <person name="Bayer E.A."/>
            <person name="Brown S.D."/>
        </authorList>
    </citation>
    <scope>NUCLEOTIDE SEQUENCE [LARGE SCALE GENOMIC DNA]</scope>
    <source>
        <strain evidence="8">DSM 2933</strain>
    </source>
</reference>
<name>A0A0L6JN90_9FIRM</name>
<dbReference type="PANTHER" id="PTHR34857">
    <property type="entry name" value="SLL0384 PROTEIN"/>
    <property type="match status" value="1"/>
</dbReference>
<keyword evidence="3 6" id="KW-0812">Transmembrane</keyword>
<evidence type="ECO:0000256" key="3">
    <source>
        <dbReference type="ARBA" id="ARBA00022692"/>
    </source>
</evidence>
<feature type="transmembrane region" description="Helical" evidence="6">
    <location>
        <begin position="26"/>
        <end position="57"/>
    </location>
</feature>
<accession>A0A0L6JN90</accession>
<keyword evidence="8" id="KW-1185">Reference proteome</keyword>
<dbReference type="GO" id="GO:0005886">
    <property type="term" value="C:plasma membrane"/>
    <property type="evidence" value="ECO:0007669"/>
    <property type="project" value="UniProtKB-ARBA"/>
</dbReference>
<dbReference type="Proteomes" id="UP000036923">
    <property type="component" value="Unassembled WGS sequence"/>
</dbReference>
<sequence>MIKNITLGQYVQGNTLLHRADPRTKIILTFVLMIYFVIINSYIQFGLAVFFTVIVLAGTKVHISYVIKSIKPIFLIMMITGIINLIATKGTTALEIGFVRITYEGIGITVKMILRLSLIIINSSMITYTTTPITVTDALESLLAGLKRFRVPVHEVAMMVSLSIRFIPILVEETDKLMKAQASRGAEFDQGGIIKRAKGYIPLMIPLLAGAFRRAEELAMAMEARCYRGGEGRTRLKQLKYSKDDIKVSVLFLVFIICAIAVYLVTK</sequence>
<dbReference type="AlphaFoldDB" id="A0A0L6JN90"/>
<gene>
    <name evidence="7" type="ORF">Bccel_2502</name>
</gene>
<evidence type="ECO:0000313" key="7">
    <source>
        <dbReference type="EMBL" id="KNY27234.1"/>
    </source>
</evidence>
<dbReference type="Pfam" id="PF02361">
    <property type="entry name" value="CbiQ"/>
    <property type="match status" value="1"/>
</dbReference>
<evidence type="ECO:0000256" key="4">
    <source>
        <dbReference type="ARBA" id="ARBA00022989"/>
    </source>
</evidence>
<dbReference type="RefSeq" id="WP_036945046.1">
    <property type="nucleotide sequence ID" value="NZ_JQKC01000042.1"/>
</dbReference>
<dbReference type="CDD" id="cd16914">
    <property type="entry name" value="EcfT"/>
    <property type="match status" value="1"/>
</dbReference>
<evidence type="ECO:0000256" key="1">
    <source>
        <dbReference type="ARBA" id="ARBA00004141"/>
    </source>
</evidence>
<dbReference type="PANTHER" id="PTHR34857:SF2">
    <property type="entry name" value="SLL0384 PROTEIN"/>
    <property type="match status" value="1"/>
</dbReference>
<feature type="transmembrane region" description="Helical" evidence="6">
    <location>
        <begin position="246"/>
        <end position="265"/>
    </location>
</feature>
<dbReference type="PATRIC" id="fig|398512.5.peg.2608"/>
<proteinExistence type="predicted"/>
<evidence type="ECO:0000256" key="2">
    <source>
        <dbReference type="ARBA" id="ARBA00022475"/>
    </source>
</evidence>
<keyword evidence="4 6" id="KW-1133">Transmembrane helix</keyword>
<keyword evidence="2" id="KW-1003">Cell membrane</keyword>
<feature type="transmembrane region" description="Helical" evidence="6">
    <location>
        <begin position="69"/>
        <end position="87"/>
    </location>
</feature>
<dbReference type="EMBL" id="LGTC01000001">
    <property type="protein sequence ID" value="KNY27234.1"/>
    <property type="molecule type" value="Genomic_DNA"/>
</dbReference>
<comment type="caution">
    <text evidence="7">The sequence shown here is derived from an EMBL/GenBank/DDBJ whole genome shotgun (WGS) entry which is preliminary data.</text>
</comment>
<dbReference type="STRING" id="398512.Bccel_2502"/>
<evidence type="ECO:0000256" key="6">
    <source>
        <dbReference type="SAM" id="Phobius"/>
    </source>
</evidence>
<evidence type="ECO:0000256" key="5">
    <source>
        <dbReference type="ARBA" id="ARBA00023136"/>
    </source>
</evidence>
<dbReference type="InterPro" id="IPR051611">
    <property type="entry name" value="ECF_transporter_component"/>
</dbReference>
<keyword evidence="5 6" id="KW-0472">Membrane</keyword>
<organism evidence="7 8">
    <name type="scientific">Pseudobacteroides cellulosolvens ATCC 35603 = DSM 2933</name>
    <dbReference type="NCBI Taxonomy" id="398512"/>
    <lineage>
        <taxon>Bacteria</taxon>
        <taxon>Bacillati</taxon>
        <taxon>Bacillota</taxon>
        <taxon>Clostridia</taxon>
        <taxon>Eubacteriales</taxon>
        <taxon>Oscillospiraceae</taxon>
        <taxon>Pseudobacteroides</taxon>
    </lineage>
</organism>
<dbReference type="eggNOG" id="COG0619">
    <property type="taxonomic scope" value="Bacteria"/>
</dbReference>
<evidence type="ECO:0000313" key="8">
    <source>
        <dbReference type="Proteomes" id="UP000036923"/>
    </source>
</evidence>
<dbReference type="OrthoDB" id="8075495at2"/>
<protein>
    <submittedName>
        <fullName evidence="7">ABC-type transporter, integral membrane subunit</fullName>
    </submittedName>
</protein>